<gene>
    <name evidence="4" type="ORF">WI372_13585</name>
</gene>
<evidence type="ECO:0000313" key="5">
    <source>
        <dbReference type="Proteomes" id="UP001484239"/>
    </source>
</evidence>
<dbReference type="SUPFAM" id="SSF54211">
    <property type="entry name" value="Ribosomal protein S5 domain 2-like"/>
    <property type="match status" value="1"/>
</dbReference>
<name>A0ABU9EBA9_9BACT</name>
<dbReference type="InterPro" id="IPR036956">
    <property type="entry name" value="Impact_N_sf"/>
</dbReference>
<dbReference type="PANTHER" id="PTHR16301:SF20">
    <property type="entry name" value="IMPACT FAMILY MEMBER YIGZ"/>
    <property type="match status" value="1"/>
</dbReference>
<comment type="caution">
    <text evidence="4">The sequence shown here is derived from an EMBL/GenBank/DDBJ whole genome shotgun (WGS) entry which is preliminary data.</text>
</comment>
<dbReference type="InterPro" id="IPR023582">
    <property type="entry name" value="Impact"/>
</dbReference>
<evidence type="ECO:0000259" key="3">
    <source>
        <dbReference type="Pfam" id="PF09186"/>
    </source>
</evidence>
<feature type="domain" description="Impact N-terminal" evidence="2">
    <location>
        <begin position="23"/>
        <end position="129"/>
    </location>
</feature>
<dbReference type="Pfam" id="PF09186">
    <property type="entry name" value="DUF1949"/>
    <property type="match status" value="1"/>
</dbReference>
<dbReference type="InterPro" id="IPR035647">
    <property type="entry name" value="EFG_III/V"/>
</dbReference>
<dbReference type="InterPro" id="IPR015796">
    <property type="entry name" value="Impact_YigZ-like"/>
</dbReference>
<protein>
    <submittedName>
        <fullName evidence="4">YigZ family protein</fullName>
    </submittedName>
</protein>
<dbReference type="SUPFAM" id="SSF54980">
    <property type="entry name" value="EF-G C-terminal domain-like"/>
    <property type="match status" value="1"/>
</dbReference>
<dbReference type="EMBL" id="JBBHLI010000008">
    <property type="protein sequence ID" value="MEK9502020.1"/>
    <property type="molecule type" value="Genomic_DNA"/>
</dbReference>
<reference evidence="4 5" key="1">
    <citation type="submission" date="2024-02" db="EMBL/GenBank/DDBJ databases">
        <title>A novel Gemmatimonadota bacterium.</title>
        <authorList>
            <person name="Du Z.-J."/>
            <person name="Ye Y.-Q."/>
        </authorList>
    </citation>
    <scope>NUCLEOTIDE SEQUENCE [LARGE SCALE GENOMIC DNA]</scope>
    <source>
        <strain evidence="4 5">DH-20</strain>
    </source>
</reference>
<comment type="similarity">
    <text evidence="1">Belongs to the IMPACT family.</text>
</comment>
<dbReference type="InterPro" id="IPR015269">
    <property type="entry name" value="UPF0029_Impact_C"/>
</dbReference>
<keyword evidence="5" id="KW-1185">Reference proteome</keyword>
<dbReference type="Proteomes" id="UP001484239">
    <property type="component" value="Unassembled WGS sequence"/>
</dbReference>
<sequence>MGSSAGGYPIPARPVRVTEVIQRSRFLTVLAHAPDAEAAHHFVQSLRDEHPDATHHCWAFVAGPPGSTAAVGMSDDGEPHGTAGRPMLTTLLHSGVGEIAAVSVRWYGGTKLGTGGLSRAYSGGVKAALAELEVESKIERARVEIVVGYAHVDALQRLLDAMDGVQVEERYGGEVRYVVDLPEIRFAAFERALADLTQGAGRLRRV</sequence>
<dbReference type="Gene3D" id="3.30.70.240">
    <property type="match status" value="1"/>
</dbReference>
<dbReference type="Pfam" id="PF01205">
    <property type="entry name" value="Impact_N"/>
    <property type="match status" value="1"/>
</dbReference>
<dbReference type="Gene3D" id="3.30.230.30">
    <property type="entry name" value="Impact, N-terminal domain"/>
    <property type="match status" value="1"/>
</dbReference>
<dbReference type="RefSeq" id="WP_405280658.1">
    <property type="nucleotide sequence ID" value="NZ_CP144380.1"/>
</dbReference>
<feature type="domain" description="UPF0029" evidence="3">
    <location>
        <begin position="145"/>
        <end position="199"/>
    </location>
</feature>
<organism evidence="4 5">
    <name type="scientific">Gaopeijia maritima</name>
    <dbReference type="NCBI Taxonomy" id="3119007"/>
    <lineage>
        <taxon>Bacteria</taxon>
        <taxon>Pseudomonadati</taxon>
        <taxon>Gemmatimonadota</taxon>
        <taxon>Longimicrobiia</taxon>
        <taxon>Gaopeijiales</taxon>
        <taxon>Gaopeijiaceae</taxon>
        <taxon>Gaopeijia</taxon>
    </lineage>
</organism>
<dbReference type="InterPro" id="IPR001498">
    <property type="entry name" value="Impact_N"/>
</dbReference>
<accession>A0ABU9EBA9</accession>
<evidence type="ECO:0000256" key="1">
    <source>
        <dbReference type="ARBA" id="ARBA00007665"/>
    </source>
</evidence>
<proteinExistence type="inferred from homology"/>
<evidence type="ECO:0000313" key="4">
    <source>
        <dbReference type="EMBL" id="MEK9502020.1"/>
    </source>
</evidence>
<dbReference type="PANTHER" id="PTHR16301">
    <property type="entry name" value="IMPACT-RELATED"/>
    <property type="match status" value="1"/>
</dbReference>
<evidence type="ECO:0000259" key="2">
    <source>
        <dbReference type="Pfam" id="PF01205"/>
    </source>
</evidence>
<dbReference type="NCBIfam" id="TIGR00257">
    <property type="entry name" value="IMPACT_YIGZ"/>
    <property type="match status" value="1"/>
</dbReference>
<dbReference type="InterPro" id="IPR020568">
    <property type="entry name" value="Ribosomal_Su5_D2-typ_SF"/>
</dbReference>